<protein>
    <recommendedName>
        <fullName evidence="4">DUF7707 domain-containing protein</fullName>
    </recommendedName>
</protein>
<keyword evidence="2" id="KW-0472">Membrane</keyword>
<evidence type="ECO:0000256" key="3">
    <source>
        <dbReference type="SAM" id="SignalP"/>
    </source>
</evidence>
<keyword evidence="2" id="KW-1133">Transmembrane helix</keyword>
<feature type="region of interest" description="Disordered" evidence="1">
    <location>
        <begin position="125"/>
        <end position="148"/>
    </location>
</feature>
<dbReference type="OrthoDB" id="2439692at2759"/>
<feature type="domain" description="DUF7707" evidence="4">
    <location>
        <begin position="22"/>
        <end position="127"/>
    </location>
</feature>
<dbReference type="Pfam" id="PF24808">
    <property type="entry name" value="DUF7707"/>
    <property type="match status" value="1"/>
</dbReference>
<feature type="compositionally biased region" description="Polar residues" evidence="1">
    <location>
        <begin position="128"/>
        <end position="141"/>
    </location>
</feature>
<dbReference type="EMBL" id="MU004185">
    <property type="protein sequence ID" value="KAF2498686.1"/>
    <property type="molecule type" value="Genomic_DNA"/>
</dbReference>
<dbReference type="PANTHER" id="PTHR38118:SF2">
    <property type="entry name" value="CDP-ALCOHOL PHOSPHATIDYLTRANSFERASE PROTEIN"/>
    <property type="match status" value="1"/>
</dbReference>
<feature type="chain" id="PRO_5025450489" description="DUF7707 domain-containing protein" evidence="3">
    <location>
        <begin position="19"/>
        <end position="206"/>
    </location>
</feature>
<evidence type="ECO:0000313" key="5">
    <source>
        <dbReference type="EMBL" id="KAF2498686.1"/>
    </source>
</evidence>
<accession>A0A6A6R2I6</accession>
<keyword evidence="2" id="KW-0812">Transmembrane</keyword>
<keyword evidence="6" id="KW-1185">Reference proteome</keyword>
<dbReference type="Proteomes" id="UP000799750">
    <property type="component" value="Unassembled WGS sequence"/>
</dbReference>
<feature type="signal peptide" evidence="3">
    <location>
        <begin position="1"/>
        <end position="18"/>
    </location>
</feature>
<sequence>MRSTLALGVLALVSSTYSQEQYTIDPDSVSLSLRQFWCNQQTSECPLICLQYPENSASTQSNTCDPASLTFSCVCQQGETPNVTEYSQTVPFYICQEWGNQCVAGCGQDNACSNDCRANHPCGAQSPVKANSSTLSATSKPTGTGAAATNAQTTATGAVYTGFGGAAATSTGSAKKGAAASAMQVGSSYGLAIVFSGLFAGFALVL</sequence>
<dbReference type="InterPro" id="IPR056124">
    <property type="entry name" value="DUF7707"/>
</dbReference>
<reference evidence="5" key="1">
    <citation type="journal article" date="2020" name="Stud. Mycol.">
        <title>101 Dothideomycetes genomes: a test case for predicting lifestyles and emergence of pathogens.</title>
        <authorList>
            <person name="Haridas S."/>
            <person name="Albert R."/>
            <person name="Binder M."/>
            <person name="Bloem J."/>
            <person name="Labutti K."/>
            <person name="Salamov A."/>
            <person name="Andreopoulos B."/>
            <person name="Baker S."/>
            <person name="Barry K."/>
            <person name="Bills G."/>
            <person name="Bluhm B."/>
            <person name="Cannon C."/>
            <person name="Castanera R."/>
            <person name="Culley D."/>
            <person name="Daum C."/>
            <person name="Ezra D."/>
            <person name="Gonzalez J."/>
            <person name="Henrissat B."/>
            <person name="Kuo A."/>
            <person name="Liang C."/>
            <person name="Lipzen A."/>
            <person name="Lutzoni F."/>
            <person name="Magnuson J."/>
            <person name="Mondo S."/>
            <person name="Nolan M."/>
            <person name="Ohm R."/>
            <person name="Pangilinan J."/>
            <person name="Park H.-J."/>
            <person name="Ramirez L."/>
            <person name="Alfaro M."/>
            <person name="Sun H."/>
            <person name="Tritt A."/>
            <person name="Yoshinaga Y."/>
            <person name="Zwiers L.-H."/>
            <person name="Turgeon B."/>
            <person name="Goodwin S."/>
            <person name="Spatafora J."/>
            <person name="Crous P."/>
            <person name="Grigoriev I."/>
        </authorList>
    </citation>
    <scope>NUCLEOTIDE SEQUENCE</scope>
    <source>
        <strain evidence="5">CBS 269.34</strain>
    </source>
</reference>
<evidence type="ECO:0000256" key="2">
    <source>
        <dbReference type="SAM" id="Phobius"/>
    </source>
</evidence>
<evidence type="ECO:0000259" key="4">
    <source>
        <dbReference type="Pfam" id="PF24808"/>
    </source>
</evidence>
<organism evidence="5 6">
    <name type="scientific">Lophium mytilinum</name>
    <dbReference type="NCBI Taxonomy" id="390894"/>
    <lineage>
        <taxon>Eukaryota</taxon>
        <taxon>Fungi</taxon>
        <taxon>Dikarya</taxon>
        <taxon>Ascomycota</taxon>
        <taxon>Pezizomycotina</taxon>
        <taxon>Dothideomycetes</taxon>
        <taxon>Pleosporomycetidae</taxon>
        <taxon>Mytilinidiales</taxon>
        <taxon>Mytilinidiaceae</taxon>
        <taxon>Lophium</taxon>
    </lineage>
</organism>
<feature type="transmembrane region" description="Helical" evidence="2">
    <location>
        <begin position="186"/>
        <end position="205"/>
    </location>
</feature>
<dbReference type="AlphaFoldDB" id="A0A6A6R2I6"/>
<gene>
    <name evidence="5" type="ORF">BU16DRAFT_536694</name>
</gene>
<keyword evidence="3" id="KW-0732">Signal</keyword>
<proteinExistence type="predicted"/>
<dbReference type="PANTHER" id="PTHR38118">
    <property type="entry name" value="ANCHORED CELL WALL PROTEIN 11-RELATED"/>
    <property type="match status" value="1"/>
</dbReference>
<name>A0A6A6R2I6_9PEZI</name>
<evidence type="ECO:0000256" key="1">
    <source>
        <dbReference type="SAM" id="MobiDB-lite"/>
    </source>
</evidence>
<evidence type="ECO:0000313" key="6">
    <source>
        <dbReference type="Proteomes" id="UP000799750"/>
    </source>
</evidence>